<gene>
    <name evidence="2" type="ORF">Tci_059253</name>
</gene>
<dbReference type="EMBL" id="BKCJ010009506">
    <property type="protein sequence ID" value="GEU87275.1"/>
    <property type="molecule type" value="Genomic_DNA"/>
</dbReference>
<feature type="region of interest" description="Disordered" evidence="1">
    <location>
        <begin position="1"/>
        <end position="31"/>
    </location>
</feature>
<evidence type="ECO:0000313" key="2">
    <source>
        <dbReference type="EMBL" id="GEU87275.1"/>
    </source>
</evidence>
<evidence type="ECO:0000256" key="1">
    <source>
        <dbReference type="SAM" id="MobiDB-lite"/>
    </source>
</evidence>
<feature type="region of interest" description="Disordered" evidence="1">
    <location>
        <begin position="483"/>
        <end position="512"/>
    </location>
</feature>
<comment type="caution">
    <text evidence="2">The sequence shown here is derived from an EMBL/GenBank/DDBJ whole genome shotgun (WGS) entry which is preliminary data.</text>
</comment>
<dbReference type="AlphaFoldDB" id="A0A6L2NRT4"/>
<organism evidence="2">
    <name type="scientific">Tanacetum cinerariifolium</name>
    <name type="common">Dalmatian daisy</name>
    <name type="synonym">Chrysanthemum cinerariifolium</name>
    <dbReference type="NCBI Taxonomy" id="118510"/>
    <lineage>
        <taxon>Eukaryota</taxon>
        <taxon>Viridiplantae</taxon>
        <taxon>Streptophyta</taxon>
        <taxon>Embryophyta</taxon>
        <taxon>Tracheophyta</taxon>
        <taxon>Spermatophyta</taxon>
        <taxon>Magnoliopsida</taxon>
        <taxon>eudicotyledons</taxon>
        <taxon>Gunneridae</taxon>
        <taxon>Pentapetalae</taxon>
        <taxon>asterids</taxon>
        <taxon>campanulids</taxon>
        <taxon>Asterales</taxon>
        <taxon>Asteraceae</taxon>
        <taxon>Asteroideae</taxon>
        <taxon>Anthemideae</taxon>
        <taxon>Anthemidinae</taxon>
        <taxon>Tanacetum</taxon>
    </lineage>
</organism>
<proteinExistence type="predicted"/>
<feature type="compositionally biased region" description="Basic and acidic residues" evidence="1">
    <location>
        <begin position="1"/>
        <end position="12"/>
    </location>
</feature>
<accession>A0A6L2NRT4</accession>
<sequence>MEKEPETTKDTELPSTEDIQPPSVQVQEPVDEPFIVTKPKANFPYPSRLTKEKLCEKDDILAAKFMEIFRDLHFELCFADDLVHMLKFAPMFKSLLNKKDKLIELTKTPLNENCSAVVLKKLPENLVIHDDFSYHKLGLSTLNDTKMVLELADRTISKPTGVAENVIAHAIIDVHEREIILRQDKQSLTLKCGDTPSISQYKFESLNKVDLIDAGVSESDSEEIENFLNDDSIPIRVKNFVFDMEEDILYLESLLSEDPFPSPLMNPNQAKSSIKEPKHSFSMGYEHFSTTLVTEFDEVVDSSAKNLVPIPRECEVTSNNENESDKPVKDDFSAFTTSTNLLFNDKDDVTIHEDDVPIKEYKVHSNPLFDNDEINSDKLKSHVESNFVESLSNHDTLKKEHAEYISRMEMLFTINPRPRPTVNANTIVESTSLFLIPVQDNESQREEIDIVTDTDELLPPGFKNDDSDGEIDVVDELHANNSISNSKNKLSDNEASDFDDPSFPRPPLKPPDNEFDFKLDAEEEILVVMNDKLECLDPSVEFDVFNDDDCFPFIFVIRIFLPYLICSKMFLSFLFSKSEDTIFDPGKDYAQNVKNQSNTGQYQHKIGSLQQKPDQRAFFSKNQAMKPQKSKIQSSGINLANCSKFKSRKTPNQKFKGQICQIIKVLLEGLKLPKLESYSIMGE</sequence>
<protein>
    <recommendedName>
        <fullName evidence="3">Reverse transcriptase domain-containing protein</fullName>
    </recommendedName>
</protein>
<reference evidence="2" key="1">
    <citation type="journal article" date="2019" name="Sci. Rep.">
        <title>Draft genome of Tanacetum cinerariifolium, the natural source of mosquito coil.</title>
        <authorList>
            <person name="Yamashiro T."/>
            <person name="Shiraishi A."/>
            <person name="Satake H."/>
            <person name="Nakayama K."/>
        </authorList>
    </citation>
    <scope>NUCLEOTIDE SEQUENCE</scope>
</reference>
<feature type="compositionally biased region" description="Polar residues" evidence="1">
    <location>
        <begin position="13"/>
        <end position="26"/>
    </location>
</feature>
<name>A0A6L2NRT4_TANCI</name>
<evidence type="ECO:0008006" key="3">
    <source>
        <dbReference type="Google" id="ProtNLM"/>
    </source>
</evidence>